<gene>
    <name evidence="2" type="ORF">J2S44_001037</name>
</gene>
<organism evidence="2 3">
    <name type="scientific">Catenuloplanes niger</name>
    <dbReference type="NCBI Taxonomy" id="587534"/>
    <lineage>
        <taxon>Bacteria</taxon>
        <taxon>Bacillati</taxon>
        <taxon>Actinomycetota</taxon>
        <taxon>Actinomycetes</taxon>
        <taxon>Micromonosporales</taxon>
        <taxon>Micromonosporaceae</taxon>
        <taxon>Catenuloplanes</taxon>
    </lineage>
</organism>
<dbReference type="GO" id="GO:0003871">
    <property type="term" value="F:5-methyltetrahydropteroyltriglutamate-homocysteine S-methyltransferase activity"/>
    <property type="evidence" value="ECO:0007669"/>
    <property type="project" value="UniProtKB-EC"/>
</dbReference>
<dbReference type="RefSeq" id="WP_310409439.1">
    <property type="nucleotide sequence ID" value="NZ_JAVDYC010000001.1"/>
</dbReference>
<dbReference type="NCBIfam" id="NF005085">
    <property type="entry name" value="PRK06520.1"/>
    <property type="match status" value="1"/>
</dbReference>
<dbReference type="PANTHER" id="PTHR43844:SF1">
    <property type="entry name" value="METHIONINE SYNTHASE"/>
    <property type="match status" value="1"/>
</dbReference>
<keyword evidence="2" id="KW-0808">Transferase</keyword>
<proteinExistence type="predicted"/>
<dbReference type="SUPFAM" id="SSF51726">
    <property type="entry name" value="UROD/MetE-like"/>
    <property type="match status" value="1"/>
</dbReference>
<reference evidence="2 3" key="1">
    <citation type="submission" date="2023-07" db="EMBL/GenBank/DDBJ databases">
        <title>Sequencing the genomes of 1000 actinobacteria strains.</title>
        <authorList>
            <person name="Klenk H.-P."/>
        </authorList>
    </citation>
    <scope>NUCLEOTIDE SEQUENCE [LARGE SCALE GENOMIC DNA]</scope>
    <source>
        <strain evidence="2 3">DSM 44711</strain>
    </source>
</reference>
<evidence type="ECO:0000259" key="1">
    <source>
        <dbReference type="Pfam" id="PF01717"/>
    </source>
</evidence>
<comment type="caution">
    <text evidence="2">The sequence shown here is derived from an EMBL/GenBank/DDBJ whole genome shotgun (WGS) entry which is preliminary data.</text>
</comment>
<dbReference type="CDD" id="cd03311">
    <property type="entry name" value="CIMS_C_terminal_like"/>
    <property type="match status" value="1"/>
</dbReference>
<dbReference type="AlphaFoldDB" id="A0AAE4CQR7"/>
<feature type="domain" description="Cobalamin-independent methionine synthase MetE C-terminal/archaeal" evidence="1">
    <location>
        <begin position="23"/>
        <end position="346"/>
    </location>
</feature>
<dbReference type="Pfam" id="PF01717">
    <property type="entry name" value="Meth_synt_2"/>
    <property type="match status" value="1"/>
</dbReference>
<name>A0AAE4CQR7_9ACTN</name>
<dbReference type="GO" id="GO:0008270">
    <property type="term" value="F:zinc ion binding"/>
    <property type="evidence" value="ECO:0007669"/>
    <property type="project" value="InterPro"/>
</dbReference>
<accession>A0AAE4CQR7</accession>
<dbReference type="EC" id="2.1.1.14" evidence="2"/>
<keyword evidence="2" id="KW-0489">Methyltransferase</keyword>
<dbReference type="InterPro" id="IPR002629">
    <property type="entry name" value="Met_Synth_C/arc"/>
</dbReference>
<dbReference type="Proteomes" id="UP001183629">
    <property type="component" value="Unassembled WGS sequence"/>
</dbReference>
<dbReference type="GO" id="GO:0032259">
    <property type="term" value="P:methylation"/>
    <property type="evidence" value="ECO:0007669"/>
    <property type="project" value="UniProtKB-KW"/>
</dbReference>
<dbReference type="EMBL" id="JAVDYC010000001">
    <property type="protein sequence ID" value="MDR7320787.1"/>
    <property type="molecule type" value="Genomic_DNA"/>
</dbReference>
<dbReference type="Gene3D" id="3.20.20.210">
    <property type="match status" value="1"/>
</dbReference>
<evidence type="ECO:0000313" key="2">
    <source>
        <dbReference type="EMBL" id="MDR7320787.1"/>
    </source>
</evidence>
<dbReference type="PANTHER" id="PTHR43844">
    <property type="entry name" value="METHIONINE SYNTHASE"/>
    <property type="match status" value="1"/>
</dbReference>
<dbReference type="InterPro" id="IPR038071">
    <property type="entry name" value="UROD/MetE-like_sf"/>
</dbReference>
<evidence type="ECO:0000313" key="3">
    <source>
        <dbReference type="Proteomes" id="UP001183629"/>
    </source>
</evidence>
<dbReference type="GO" id="GO:0009086">
    <property type="term" value="P:methionine biosynthetic process"/>
    <property type="evidence" value="ECO:0007669"/>
    <property type="project" value="InterPro"/>
</dbReference>
<keyword evidence="3" id="KW-1185">Reference proteome</keyword>
<sequence length="373" mass="41749">MTLRDIPPFRADHVGSLLRPPVLLKAREQKAAGEISADELRAIEDDAIRDVIRMQRDVGLRSATDGEFRRTSWHMDFIYRLGGIRPTDEKIQVHFRNEQGELDFESAALAIDAPVRLIETIFGDDFAFLANEVDDDITAKLTIPSPSMVHYRGGRAAIDPKVYPDEERFWADLSAAYAEQVRRVADLGCRYLQLDDTSLAYLNDPAQRQLLNERGDDAEHQHLRYIRQINAAIADRPAGLAVTTHMCRGNFRSSWAAQGGYDFVAEALFSELAVDGFFLEYDDDRSGGFAPLRFVPPGKLVVLGLVTTKKGALESKDTLKRRIDEAAKYVPLDRICLSPQCGFSSTVEGNVLTYDEEVAKLRLIAATAEEIWG</sequence>
<protein>
    <submittedName>
        <fullName evidence="2">5-methyltetrahydropteroyltriglutamate--homocysteine methyltransferase</fullName>
        <ecNumber evidence="2">2.1.1.14</ecNumber>
    </submittedName>
</protein>